<dbReference type="NCBIfam" id="TIGR00621">
    <property type="entry name" value="ssb"/>
    <property type="match status" value="1"/>
</dbReference>
<evidence type="ECO:0000313" key="5">
    <source>
        <dbReference type="EMBL" id="MED4400302.1"/>
    </source>
</evidence>
<dbReference type="Proteomes" id="UP001342826">
    <property type="component" value="Unassembled WGS sequence"/>
</dbReference>
<feature type="compositionally biased region" description="Basic and acidic residues" evidence="4">
    <location>
        <begin position="130"/>
        <end position="141"/>
    </location>
</feature>
<dbReference type="InterPro" id="IPR012340">
    <property type="entry name" value="NA-bd_OB-fold"/>
</dbReference>
<gene>
    <name evidence="5" type="primary">ssb</name>
    <name evidence="5" type="ORF">P9271_02875</name>
</gene>
<dbReference type="Gene3D" id="2.40.50.140">
    <property type="entry name" value="Nucleic acid-binding proteins"/>
    <property type="match status" value="1"/>
</dbReference>
<dbReference type="HAMAP" id="MF_00984">
    <property type="entry name" value="SSB"/>
    <property type="match status" value="1"/>
</dbReference>
<reference evidence="5 6" key="1">
    <citation type="submission" date="2023-03" db="EMBL/GenBank/DDBJ databases">
        <title>Bacillus Genome Sequencing.</title>
        <authorList>
            <person name="Dunlap C."/>
        </authorList>
    </citation>
    <scope>NUCLEOTIDE SEQUENCE [LARGE SCALE GENOMIC DNA]</scope>
    <source>
        <strain evidence="5 6">NRS-1717</strain>
    </source>
</reference>
<feature type="region of interest" description="Disordered" evidence="4">
    <location>
        <begin position="102"/>
        <end position="162"/>
    </location>
</feature>
<feature type="short sequence motif" description="Important for interaction with partner proteins" evidence="2">
    <location>
        <begin position="157"/>
        <end position="162"/>
    </location>
</feature>
<keyword evidence="2" id="KW-0234">DNA repair</keyword>
<evidence type="ECO:0000256" key="3">
    <source>
        <dbReference type="PIRNR" id="PIRNR002070"/>
    </source>
</evidence>
<dbReference type="RefSeq" id="WP_066224508.1">
    <property type="nucleotide sequence ID" value="NZ_JARTFS010000002.1"/>
</dbReference>
<keyword evidence="1 2" id="KW-0238">DNA-binding</keyword>
<dbReference type="PANTHER" id="PTHR10302">
    <property type="entry name" value="SINGLE-STRANDED DNA-BINDING PROTEIN"/>
    <property type="match status" value="1"/>
</dbReference>
<comment type="caution">
    <text evidence="2">Lacks conserved residue(s) required for the propagation of feature annotation.</text>
</comment>
<dbReference type="GO" id="GO:0003677">
    <property type="term" value="F:DNA binding"/>
    <property type="evidence" value="ECO:0007669"/>
    <property type="project" value="UniProtKB-KW"/>
</dbReference>
<dbReference type="GeneID" id="301139197"/>
<protein>
    <recommendedName>
        <fullName evidence="2 3">Single-stranded DNA-binding protein</fullName>
        <shortName evidence="2">SSB</shortName>
    </recommendedName>
</protein>
<keyword evidence="2" id="KW-0233">DNA recombination</keyword>
<evidence type="ECO:0000256" key="2">
    <source>
        <dbReference type="HAMAP-Rule" id="MF_00984"/>
    </source>
</evidence>
<accession>A0ABU6NT32</accession>
<dbReference type="InterPro" id="IPR011344">
    <property type="entry name" value="ssDNA-bd"/>
</dbReference>
<evidence type="ECO:0000256" key="4">
    <source>
        <dbReference type="SAM" id="MobiDB-lite"/>
    </source>
</evidence>
<sequence length="162" mass="18346">MLIRLFLVGRLTRDPEHHYTPSGAAVTTFTLAVNRTLTHQQGADFINCVVWCRQAKKAANFFKKGNLARVDGRLKSRSYEDQTGKKVYITELVAESVQFLEPKGSSDDNYSNNSNNFDQNNSNQNSFGSDDNKRDQERTNYEDDPFAIDGNPIDISDDDLPF</sequence>
<dbReference type="EMBL" id="JARTFS010000002">
    <property type="protein sequence ID" value="MED4400302.1"/>
    <property type="molecule type" value="Genomic_DNA"/>
</dbReference>
<organism evidence="5 6">
    <name type="scientific">Metabacillus fastidiosus</name>
    <dbReference type="NCBI Taxonomy" id="1458"/>
    <lineage>
        <taxon>Bacteria</taxon>
        <taxon>Bacillati</taxon>
        <taxon>Bacillota</taxon>
        <taxon>Bacilli</taxon>
        <taxon>Bacillales</taxon>
        <taxon>Bacillaceae</taxon>
        <taxon>Metabacillus</taxon>
    </lineage>
</organism>
<dbReference type="InterPro" id="IPR000424">
    <property type="entry name" value="Primosome_PriB/ssb"/>
</dbReference>
<name>A0ABU6NT32_9BACI</name>
<dbReference type="PANTHER" id="PTHR10302:SF27">
    <property type="entry name" value="SINGLE-STRANDED DNA-BINDING PROTEIN"/>
    <property type="match status" value="1"/>
</dbReference>
<dbReference type="PROSITE" id="PS50935">
    <property type="entry name" value="SSB"/>
    <property type="match status" value="1"/>
</dbReference>
<dbReference type="CDD" id="cd04496">
    <property type="entry name" value="SSB_OBF"/>
    <property type="match status" value="1"/>
</dbReference>
<dbReference type="PIRSF" id="PIRSF002070">
    <property type="entry name" value="SSB"/>
    <property type="match status" value="1"/>
</dbReference>
<keyword evidence="2" id="KW-0227">DNA damage</keyword>
<comment type="subunit">
    <text evidence="2">Homotetramer.</text>
</comment>
<comment type="function">
    <text evidence="2">Plays an important role in DNA replication, recombination and repair. Binds to ssDNA and to an array of partner proteins to recruit them to their sites of action during DNA metabolism.</text>
</comment>
<feature type="compositionally biased region" description="Low complexity" evidence="4">
    <location>
        <begin position="107"/>
        <end position="129"/>
    </location>
</feature>
<keyword evidence="6" id="KW-1185">Reference proteome</keyword>
<dbReference type="SUPFAM" id="SSF50249">
    <property type="entry name" value="Nucleic acid-binding proteins"/>
    <property type="match status" value="1"/>
</dbReference>
<keyword evidence="2" id="KW-0235">DNA replication</keyword>
<dbReference type="Pfam" id="PF00436">
    <property type="entry name" value="SSB"/>
    <property type="match status" value="1"/>
</dbReference>
<comment type="caution">
    <text evidence="5">The sequence shown here is derived from an EMBL/GenBank/DDBJ whole genome shotgun (WGS) entry which is preliminary data.</text>
</comment>
<proteinExistence type="inferred from homology"/>
<evidence type="ECO:0000313" key="6">
    <source>
        <dbReference type="Proteomes" id="UP001342826"/>
    </source>
</evidence>
<evidence type="ECO:0000256" key="1">
    <source>
        <dbReference type="ARBA" id="ARBA00023125"/>
    </source>
</evidence>